<gene>
    <name evidence="2" type="ORF">QO018_001699</name>
</gene>
<dbReference type="RefSeq" id="WP_209980381.1">
    <property type="nucleotide sequence ID" value="NZ_JAGINO010000004.1"/>
</dbReference>
<organism evidence="2 3">
    <name type="scientific">Azospirillum picis</name>
    <dbReference type="NCBI Taxonomy" id="488438"/>
    <lineage>
        <taxon>Bacteria</taxon>
        <taxon>Pseudomonadati</taxon>
        <taxon>Pseudomonadota</taxon>
        <taxon>Alphaproteobacteria</taxon>
        <taxon>Rhodospirillales</taxon>
        <taxon>Azospirillaceae</taxon>
        <taxon>Azospirillum</taxon>
    </lineage>
</organism>
<feature type="compositionally biased region" description="Low complexity" evidence="1">
    <location>
        <begin position="214"/>
        <end position="243"/>
    </location>
</feature>
<name>A0ABU0MHE6_9PROT</name>
<feature type="region of interest" description="Disordered" evidence="1">
    <location>
        <begin position="1"/>
        <end position="22"/>
    </location>
</feature>
<feature type="compositionally biased region" description="Low complexity" evidence="1">
    <location>
        <begin position="339"/>
        <end position="353"/>
    </location>
</feature>
<feature type="region of interest" description="Disordered" evidence="1">
    <location>
        <begin position="214"/>
        <end position="297"/>
    </location>
</feature>
<evidence type="ECO:0000313" key="3">
    <source>
        <dbReference type="Proteomes" id="UP001244552"/>
    </source>
</evidence>
<feature type="compositionally biased region" description="Low complexity" evidence="1">
    <location>
        <begin position="257"/>
        <end position="271"/>
    </location>
</feature>
<accession>A0ABU0MHE6</accession>
<protein>
    <recommendedName>
        <fullName evidence="4">Flagellar hook-length control protein FliK</fullName>
    </recommendedName>
</protein>
<sequence length="654" mass="64105">MGGSIPASVSPAAAGAASAPAAPAAATVTAEATVVRLPDRLPEVTRPVVLTGTVTGQTPEGLTSVRTAAGDLLLDSQADLPPDKPVTVQITPGATVPPSTPQGPAATARPTALILLQALGGPAAGPAPAAAPLPGAPAGTAGLGSTPAVLLPAPPSAPAVAGLPPLLPGTIVPALVLASGSAGKPAAGAPLAGPAAAAAAATAAATATAMAAAPPADPAATSDGTKPGAPAGAAPAAQSALPPAGGGATFGVPIELGGDAAHPGADAPMAPSDAGPADEAALPPTAGRQPAEPPDLPRGATVALRILTVTLPPDQKAPGEAGAGGGGMGGRPAGGQESGGQAASMPSVPDASPDGPPNGPPSDLGEPADLPVLRATVAGSTPQGQPILATRQGMLALAVPASLPQGARVTAALTDLAQAMQGLAPAQPGPPGPLGERDWPAMRQLMAALAAADPALARSMQATMPQPNRKLTAALSFFLSALRGGDAQGWLGEDAAAALDKGGRRDLLDRLEKDFDGLRRDAAEPLPGDWRQYTIPLMDAGVPKPVRLHVHPLSEDEEGGEGKDRKKPGSRFVIDVDLSRFGPMQLDGLVRPNHFDLILRSHAALPPDLRVELIQIFADSIRAVGYTGGLSFQSGARSWVKLTRAGRAGLGVSA</sequence>
<dbReference type="Proteomes" id="UP001244552">
    <property type="component" value="Unassembled WGS sequence"/>
</dbReference>
<dbReference type="EMBL" id="JAUSVU010000004">
    <property type="protein sequence ID" value="MDQ0532852.1"/>
    <property type="molecule type" value="Genomic_DNA"/>
</dbReference>
<evidence type="ECO:0008006" key="4">
    <source>
        <dbReference type="Google" id="ProtNLM"/>
    </source>
</evidence>
<evidence type="ECO:0000313" key="2">
    <source>
        <dbReference type="EMBL" id="MDQ0532852.1"/>
    </source>
</evidence>
<comment type="caution">
    <text evidence="2">The sequence shown here is derived from an EMBL/GenBank/DDBJ whole genome shotgun (WGS) entry which is preliminary data.</text>
</comment>
<evidence type="ECO:0000256" key="1">
    <source>
        <dbReference type="SAM" id="MobiDB-lite"/>
    </source>
</evidence>
<feature type="compositionally biased region" description="Gly residues" evidence="1">
    <location>
        <begin position="321"/>
        <end position="338"/>
    </location>
</feature>
<feature type="region of interest" description="Disordered" evidence="1">
    <location>
        <begin position="310"/>
        <end position="368"/>
    </location>
</feature>
<reference evidence="2 3" key="1">
    <citation type="submission" date="2023-07" db="EMBL/GenBank/DDBJ databases">
        <title>Genomic Encyclopedia of Type Strains, Phase IV (KMG-IV): sequencing the most valuable type-strain genomes for metagenomic binning, comparative biology and taxonomic classification.</title>
        <authorList>
            <person name="Goeker M."/>
        </authorList>
    </citation>
    <scope>NUCLEOTIDE SEQUENCE [LARGE SCALE GENOMIC DNA]</scope>
    <source>
        <strain evidence="2 3">DSM 19922</strain>
    </source>
</reference>
<keyword evidence="3" id="KW-1185">Reference proteome</keyword>
<proteinExistence type="predicted"/>